<feature type="domain" description="SAP" evidence="1">
    <location>
        <begin position="31"/>
        <end position="65"/>
    </location>
</feature>
<dbReference type="InterPro" id="IPR036361">
    <property type="entry name" value="SAP_dom_sf"/>
</dbReference>
<name>A0ABN9WM48_9DINO</name>
<comment type="caution">
    <text evidence="2">The sequence shown here is derived from an EMBL/GenBank/DDBJ whole genome shotgun (WGS) entry which is preliminary data.</text>
</comment>
<dbReference type="Pfam" id="PF02037">
    <property type="entry name" value="SAP"/>
    <property type="match status" value="1"/>
</dbReference>
<gene>
    <name evidence="2" type="ORF">PCOR1329_LOCUS68648</name>
</gene>
<organism evidence="2 3">
    <name type="scientific">Prorocentrum cordatum</name>
    <dbReference type="NCBI Taxonomy" id="2364126"/>
    <lineage>
        <taxon>Eukaryota</taxon>
        <taxon>Sar</taxon>
        <taxon>Alveolata</taxon>
        <taxon>Dinophyceae</taxon>
        <taxon>Prorocentrales</taxon>
        <taxon>Prorocentraceae</taxon>
        <taxon>Prorocentrum</taxon>
    </lineage>
</organism>
<evidence type="ECO:0000313" key="3">
    <source>
        <dbReference type="Proteomes" id="UP001189429"/>
    </source>
</evidence>
<protein>
    <recommendedName>
        <fullName evidence="1">SAP domain-containing protein</fullName>
    </recommendedName>
</protein>
<dbReference type="EMBL" id="CAUYUJ010018968">
    <property type="protein sequence ID" value="CAK0887659.1"/>
    <property type="molecule type" value="Genomic_DNA"/>
</dbReference>
<reference evidence="2" key="1">
    <citation type="submission" date="2023-10" db="EMBL/GenBank/DDBJ databases">
        <authorList>
            <person name="Chen Y."/>
            <person name="Shah S."/>
            <person name="Dougan E. K."/>
            <person name="Thang M."/>
            <person name="Chan C."/>
        </authorList>
    </citation>
    <scope>NUCLEOTIDE SEQUENCE [LARGE SCALE GENOMIC DNA]</scope>
</reference>
<dbReference type="SMART" id="SM00513">
    <property type="entry name" value="SAP"/>
    <property type="match status" value="1"/>
</dbReference>
<dbReference type="InterPro" id="IPR003034">
    <property type="entry name" value="SAP_dom"/>
</dbReference>
<dbReference type="SUPFAM" id="SSF68906">
    <property type="entry name" value="SAP domain"/>
    <property type="match status" value="1"/>
</dbReference>
<dbReference type="PROSITE" id="PS50800">
    <property type="entry name" value="SAP"/>
    <property type="match status" value="1"/>
</dbReference>
<evidence type="ECO:0000313" key="2">
    <source>
        <dbReference type="EMBL" id="CAK0887659.1"/>
    </source>
</evidence>
<accession>A0ABN9WM48</accession>
<evidence type="ECO:0000259" key="1">
    <source>
        <dbReference type="PROSITE" id="PS50800"/>
    </source>
</evidence>
<dbReference type="Gene3D" id="1.10.720.30">
    <property type="entry name" value="SAP domain"/>
    <property type="match status" value="1"/>
</dbReference>
<dbReference type="Proteomes" id="UP001189429">
    <property type="component" value="Unassembled WGS sequence"/>
</dbReference>
<proteinExistence type="predicted"/>
<sequence length="403" mass="44286">MAEVPDAAPKRKHRRTGGADVAIEWSPFLRLEQVWFDDLRELCRQRGLTVRGTRAELVERLDSHGEPFRESWERGAMTSESGNVLLLEWGAVDDVAVQEALASTVDVPCFAQPLHAYISTFPPCPPPAFWEGAVGHELYKHLREQCGQGQWIWRLTARRDVVTLQNVFPLLRQKGFSVALALVLCGFLHILYWHQSISVALALILAHPAICPTSVAQVDVEAWAEAIQAIMAQVSGAFKDLRVVRGQLVQKPAVKGTGAKLAVRNPSCWNRSSDADVKLFAADFRSGAITGSCNELASMLLEGRFDYGSALSILRGKTNTYYTGLTKSYISVHYLRCMRVAVGAPAPPCPADFKILLGMGAGVRRWGWPGEQAAEAVGVIKSHDPSSDYQMDDLACFMCMSGS</sequence>
<keyword evidence="3" id="KW-1185">Reference proteome</keyword>